<protein>
    <submittedName>
        <fullName evidence="2">InlB B-repeat-containing protein</fullName>
    </submittedName>
</protein>
<gene>
    <name evidence="2" type="ORF">IAD36_08030</name>
</gene>
<dbReference type="AlphaFoldDB" id="A0A9D1IZU9"/>
<evidence type="ECO:0000256" key="1">
    <source>
        <dbReference type="ARBA" id="ARBA00004196"/>
    </source>
</evidence>
<dbReference type="Proteomes" id="UP000824238">
    <property type="component" value="Unassembled WGS sequence"/>
</dbReference>
<organism evidence="2 3">
    <name type="scientific">Candidatus Scatomorpha intestinigallinarum</name>
    <dbReference type="NCBI Taxonomy" id="2840923"/>
    <lineage>
        <taxon>Bacteria</taxon>
        <taxon>Bacillati</taxon>
        <taxon>Bacillota</taxon>
        <taxon>Clostridia</taxon>
        <taxon>Eubacteriales</taxon>
        <taxon>Candidatus Scatomorpha</taxon>
    </lineage>
</organism>
<dbReference type="InterPro" id="IPR013378">
    <property type="entry name" value="InlB-like_B-rpt"/>
</dbReference>
<sequence length="851" mass="92795">MATLLSSITSCAYYDGAMRQSWLDTYAARNSDNATRTAWAGRNTLSVLGLPNGNYVTEIGFSLPRRGKNFSIDLELGPEGQLSSTATLAYKFLPAENSSYNNAGTGTAKDGTFYLDLPATTHTLTYSGEIASNSGYLYIWHGSADSTGNSLTALDRGTFSGTYDSAVRLEPLQTGQQGGDQYIWAYTGETLPDTAVPSYKRSVTFYPNYGANTPTTETVTQKFTGYICPDDNKRYYDENGKGLLALPGTQDRYLIAQFELATMQLPAATRPGYSFAGWYTASTGGNYVGTAGDSFTLSHPQNTLYAHWTELTYSWNFNPVTAKGNSADSVVRGIWSGFVGGREVLCAACNGYLWELERGEDGEWGKTACGAIDTSSDVHMFGFGGNMYLLNGSEYKVWDGEGLTDVAGYRPMVAVSVPPGGGGTSLEQVNKLCPQRRARFSPDGTEKVFTLPEKGLASVDYVRSAATGADLTGWSGDTANGKVTFTTAPAEGTNSIEIGWSVTGDTAEEIRAMRYAELYNGAQDSRVFVYGDGTNRCFYTGIDYDGVPRADYFPDLAVAHVGDSNTPLTAMIRHYDRLLAFKLDSAWSISYSAITLADGSVTAGFCVTPVNRSIGNCAPGQAVLVENRPRTLDGRSVVEWKPTSSGNINGDERNAERISQRVDDTIRSFDLTTAKTFYDKYAHEYYVIGADGTALVHGIEADAWYVYTNFAATCLINYKDELYFGTADGQLRHFSDEYPADNAEAIDAYWESGSMPFDQDFKRKYSAMLWVGIKPEDNGYLAVTAETDRKADFAEYSFTTGDAAGVPEMNRIKLKAKKFTYYKLKLSNNTADTTATVVSVDIRLRGTGYVR</sequence>
<evidence type="ECO:0000313" key="3">
    <source>
        <dbReference type="Proteomes" id="UP000824238"/>
    </source>
</evidence>
<name>A0A9D1IZU9_9FIRM</name>
<dbReference type="InterPro" id="IPR042229">
    <property type="entry name" value="Listeria/Bacterioides_rpt_sf"/>
</dbReference>
<evidence type="ECO:0000313" key="2">
    <source>
        <dbReference type="EMBL" id="HIR55523.1"/>
    </source>
</evidence>
<reference evidence="2" key="1">
    <citation type="submission" date="2020-10" db="EMBL/GenBank/DDBJ databases">
        <authorList>
            <person name="Gilroy R."/>
        </authorList>
    </citation>
    <scope>NUCLEOTIDE SEQUENCE</scope>
    <source>
        <strain evidence="2">ChiGjej3B3-7149</strain>
    </source>
</reference>
<dbReference type="NCBIfam" id="TIGR02543">
    <property type="entry name" value="List_Bact_rpt"/>
    <property type="match status" value="1"/>
</dbReference>
<comment type="caution">
    <text evidence="2">The sequence shown here is derived from an EMBL/GenBank/DDBJ whole genome shotgun (WGS) entry which is preliminary data.</text>
</comment>
<accession>A0A9D1IZU9</accession>
<dbReference type="GO" id="GO:0030313">
    <property type="term" value="C:cell envelope"/>
    <property type="evidence" value="ECO:0007669"/>
    <property type="project" value="UniProtKB-SubCell"/>
</dbReference>
<proteinExistence type="predicted"/>
<dbReference type="Gene3D" id="2.60.40.4270">
    <property type="entry name" value="Listeria-Bacteroides repeat domain"/>
    <property type="match status" value="1"/>
</dbReference>
<dbReference type="EMBL" id="DVHH01000193">
    <property type="protein sequence ID" value="HIR55523.1"/>
    <property type="molecule type" value="Genomic_DNA"/>
</dbReference>
<reference evidence="2" key="2">
    <citation type="journal article" date="2021" name="PeerJ">
        <title>Extensive microbial diversity within the chicken gut microbiome revealed by metagenomics and culture.</title>
        <authorList>
            <person name="Gilroy R."/>
            <person name="Ravi A."/>
            <person name="Getino M."/>
            <person name="Pursley I."/>
            <person name="Horton D.L."/>
            <person name="Alikhan N.F."/>
            <person name="Baker D."/>
            <person name="Gharbi K."/>
            <person name="Hall N."/>
            <person name="Watson M."/>
            <person name="Adriaenssens E.M."/>
            <person name="Foster-Nyarko E."/>
            <person name="Jarju S."/>
            <person name="Secka A."/>
            <person name="Antonio M."/>
            <person name="Oren A."/>
            <person name="Chaudhuri R.R."/>
            <person name="La Ragione R."/>
            <person name="Hildebrand F."/>
            <person name="Pallen M.J."/>
        </authorList>
    </citation>
    <scope>NUCLEOTIDE SEQUENCE</scope>
    <source>
        <strain evidence="2">ChiGjej3B3-7149</strain>
    </source>
</reference>
<comment type="subcellular location">
    <subcellularLocation>
        <location evidence="1">Cell envelope</location>
    </subcellularLocation>
</comment>